<dbReference type="Pfam" id="PF01907">
    <property type="entry name" value="Ribosomal_L37e"/>
    <property type="match status" value="1"/>
</dbReference>
<dbReference type="GO" id="GO:0003735">
    <property type="term" value="F:structural constituent of ribosome"/>
    <property type="evidence" value="ECO:0007669"/>
    <property type="project" value="InterPro"/>
</dbReference>
<reference evidence="9" key="1">
    <citation type="journal article" date="2012" name="Nature">
        <title>The tomato genome sequence provides insights into fleshy fruit evolution.</title>
        <authorList>
            <consortium name="Tomato Genome Consortium"/>
        </authorList>
    </citation>
    <scope>NUCLEOTIDE SEQUENCE [LARGE SCALE GENOMIC DNA]</scope>
    <source>
        <strain evidence="9">cv. Heinz 1706</strain>
    </source>
</reference>
<keyword evidence="4" id="KW-0863">Zinc-finger</keyword>
<evidence type="ECO:0000256" key="1">
    <source>
        <dbReference type="ARBA" id="ARBA00009805"/>
    </source>
</evidence>
<keyword evidence="7" id="KW-0689">Ribosomal protein</keyword>
<dbReference type="InterPro" id="IPR011331">
    <property type="entry name" value="Ribosomal_eL37/eL43"/>
</dbReference>
<protein>
    <recommendedName>
        <fullName evidence="11">60S ribosomal protein L37</fullName>
    </recommendedName>
</protein>
<keyword evidence="6" id="KW-0694">RNA-binding</keyword>
<reference evidence="9" key="2">
    <citation type="submission" date="2019-01" db="UniProtKB">
        <authorList>
            <consortium name="EnsemblPlants"/>
        </authorList>
    </citation>
    <scope>IDENTIFICATION</scope>
    <source>
        <strain evidence="9">cv. Heinz 1706</strain>
    </source>
</reference>
<evidence type="ECO:0000256" key="3">
    <source>
        <dbReference type="ARBA" id="ARBA00022730"/>
    </source>
</evidence>
<dbReference type="PANTHER" id="PTHR10768:SF25">
    <property type="entry name" value="LARGE RIBOSOMAL SUBUNIT PROTEIN EL37X-RELATED"/>
    <property type="match status" value="1"/>
</dbReference>
<evidence type="ECO:0000256" key="7">
    <source>
        <dbReference type="ARBA" id="ARBA00022980"/>
    </source>
</evidence>
<evidence type="ECO:0000256" key="4">
    <source>
        <dbReference type="ARBA" id="ARBA00022771"/>
    </source>
</evidence>
<dbReference type="PANTHER" id="PTHR10768">
    <property type="entry name" value="60S RIBOSOMAL PROTEIN L37"/>
    <property type="match status" value="1"/>
</dbReference>
<evidence type="ECO:0000256" key="6">
    <source>
        <dbReference type="ARBA" id="ARBA00022884"/>
    </source>
</evidence>
<evidence type="ECO:0008006" key="11">
    <source>
        <dbReference type="Google" id="ProtNLM"/>
    </source>
</evidence>
<dbReference type="GO" id="GO:0005840">
    <property type="term" value="C:ribosome"/>
    <property type="evidence" value="ECO:0007669"/>
    <property type="project" value="UniProtKB-KW"/>
</dbReference>
<evidence type="ECO:0000256" key="2">
    <source>
        <dbReference type="ARBA" id="ARBA00022723"/>
    </source>
</evidence>
<keyword evidence="8" id="KW-0687">Ribonucleoprotein</keyword>
<keyword evidence="5" id="KW-0862">Zinc</keyword>
<comment type="similarity">
    <text evidence="1">Belongs to the eukaryotic ribosomal protein eL37 family.</text>
</comment>
<dbReference type="EnsemblPlants" id="Solyc10g047083.1.1">
    <property type="protein sequence ID" value="Solyc10g047083.1.1"/>
    <property type="gene ID" value="Solyc10g047083.1"/>
</dbReference>
<accession>A0A3Q7JA93</accession>
<dbReference type="InParanoid" id="A0A3Q7JA93"/>
<dbReference type="Proteomes" id="UP000004994">
    <property type="component" value="Chromosome 10"/>
</dbReference>
<sequence length="61" mass="7305">MVSLSHFIHLQKSHCSSCAYHAARKRTYNWSLKLYNVHRRFLDNFRERTEATPRKKRVASA</sequence>
<keyword evidence="10" id="KW-1185">Reference proteome</keyword>
<evidence type="ECO:0000313" key="9">
    <source>
        <dbReference type="EnsemblPlants" id="Solyc10g047083.1.1"/>
    </source>
</evidence>
<evidence type="ECO:0000313" key="10">
    <source>
        <dbReference type="Proteomes" id="UP000004994"/>
    </source>
</evidence>
<dbReference type="InterPro" id="IPR001569">
    <property type="entry name" value="Ribosomal_eL37"/>
</dbReference>
<organism evidence="9">
    <name type="scientific">Solanum lycopersicum</name>
    <name type="common">Tomato</name>
    <name type="synonym">Lycopersicon esculentum</name>
    <dbReference type="NCBI Taxonomy" id="4081"/>
    <lineage>
        <taxon>Eukaryota</taxon>
        <taxon>Viridiplantae</taxon>
        <taxon>Streptophyta</taxon>
        <taxon>Embryophyta</taxon>
        <taxon>Tracheophyta</taxon>
        <taxon>Spermatophyta</taxon>
        <taxon>Magnoliopsida</taxon>
        <taxon>eudicotyledons</taxon>
        <taxon>Gunneridae</taxon>
        <taxon>Pentapetalae</taxon>
        <taxon>asterids</taxon>
        <taxon>lamiids</taxon>
        <taxon>Solanales</taxon>
        <taxon>Solanaceae</taxon>
        <taxon>Solanoideae</taxon>
        <taxon>Solaneae</taxon>
        <taxon>Solanum</taxon>
        <taxon>Solanum subgen. Lycopersicon</taxon>
    </lineage>
</organism>
<keyword evidence="3" id="KW-0699">rRNA-binding</keyword>
<dbReference type="InterPro" id="IPR011332">
    <property type="entry name" value="Ribosomal_zn-bd"/>
</dbReference>
<dbReference type="GO" id="GO:0019843">
    <property type="term" value="F:rRNA binding"/>
    <property type="evidence" value="ECO:0007669"/>
    <property type="project" value="UniProtKB-KW"/>
</dbReference>
<dbReference type="Gene3D" id="2.20.25.30">
    <property type="match status" value="1"/>
</dbReference>
<dbReference type="GO" id="GO:1990904">
    <property type="term" value="C:ribonucleoprotein complex"/>
    <property type="evidence" value="ECO:0007669"/>
    <property type="project" value="UniProtKB-KW"/>
</dbReference>
<dbReference type="AlphaFoldDB" id="A0A3Q7JA93"/>
<proteinExistence type="inferred from homology"/>
<evidence type="ECO:0000256" key="8">
    <source>
        <dbReference type="ARBA" id="ARBA00023274"/>
    </source>
</evidence>
<dbReference type="GO" id="GO:0008270">
    <property type="term" value="F:zinc ion binding"/>
    <property type="evidence" value="ECO:0007669"/>
    <property type="project" value="UniProtKB-KW"/>
</dbReference>
<name>A0A3Q7JA93_SOLLC</name>
<dbReference type="GO" id="GO:0006412">
    <property type="term" value="P:translation"/>
    <property type="evidence" value="ECO:0007669"/>
    <property type="project" value="InterPro"/>
</dbReference>
<dbReference type="SUPFAM" id="SSF57829">
    <property type="entry name" value="Zn-binding ribosomal proteins"/>
    <property type="match status" value="1"/>
</dbReference>
<dbReference type="Gramene" id="Solyc10g047083.1.1">
    <property type="protein sequence ID" value="Solyc10g047083.1.1"/>
    <property type="gene ID" value="Solyc10g047083.1"/>
</dbReference>
<dbReference type="STRING" id="4081.A0A3Q7JA93"/>
<keyword evidence="2" id="KW-0479">Metal-binding</keyword>
<evidence type="ECO:0000256" key="5">
    <source>
        <dbReference type="ARBA" id="ARBA00022833"/>
    </source>
</evidence>